<keyword evidence="5 7" id="KW-0687">Ribonucleoprotein</keyword>
<dbReference type="GO" id="GO:0000027">
    <property type="term" value="P:ribosomal large subunit assembly"/>
    <property type="evidence" value="ECO:0007669"/>
    <property type="project" value="UniProtKB-UniRule"/>
</dbReference>
<protein>
    <recommendedName>
        <fullName evidence="6 7">Large ribosomal subunit protein bL20</fullName>
    </recommendedName>
</protein>
<comment type="caution">
    <text evidence="10">The sequence shown here is derived from an EMBL/GenBank/DDBJ whole genome shotgun (WGS) entry which is preliminary data.</text>
</comment>
<comment type="similarity">
    <text evidence="1 7 8">Belongs to the bacterial ribosomal protein bL20 family.</text>
</comment>
<evidence type="ECO:0000313" key="11">
    <source>
        <dbReference type="Proteomes" id="UP000285655"/>
    </source>
</evidence>
<name>A0A419DAV0_9BACT</name>
<dbReference type="GO" id="GO:0019843">
    <property type="term" value="F:rRNA binding"/>
    <property type="evidence" value="ECO:0007669"/>
    <property type="project" value="UniProtKB-UniRule"/>
</dbReference>
<dbReference type="Proteomes" id="UP000285655">
    <property type="component" value="Unassembled WGS sequence"/>
</dbReference>
<evidence type="ECO:0000256" key="5">
    <source>
        <dbReference type="ARBA" id="ARBA00023274"/>
    </source>
</evidence>
<evidence type="ECO:0000256" key="4">
    <source>
        <dbReference type="ARBA" id="ARBA00022980"/>
    </source>
</evidence>
<dbReference type="GO" id="GO:0003735">
    <property type="term" value="F:structural constituent of ribosome"/>
    <property type="evidence" value="ECO:0007669"/>
    <property type="project" value="InterPro"/>
</dbReference>
<dbReference type="EMBL" id="QZJW01000050">
    <property type="protein sequence ID" value="RJO60198.1"/>
    <property type="molecule type" value="Genomic_DNA"/>
</dbReference>
<dbReference type="PANTHER" id="PTHR10986">
    <property type="entry name" value="39S RIBOSOMAL PROTEIN L20"/>
    <property type="match status" value="1"/>
</dbReference>
<dbReference type="HAMAP" id="MF_00382">
    <property type="entry name" value="Ribosomal_bL20"/>
    <property type="match status" value="1"/>
</dbReference>
<dbReference type="Gene3D" id="1.10.1900.20">
    <property type="entry name" value="Ribosomal protein L20"/>
    <property type="match status" value="1"/>
</dbReference>
<dbReference type="Pfam" id="PF00453">
    <property type="entry name" value="Ribosomal_L20"/>
    <property type="match status" value="1"/>
</dbReference>
<sequence>MRVKRGKTTRKKHKKILKQVKGMSHARTSSIKGAKEALLKSMSYSYRDRRTKKRDFRKLWIIRISAGCKENGVRYSEFIKSLKDRNIELDRKILADLAATEPNVFKKLIK</sequence>
<proteinExistence type="inferred from homology"/>
<accession>A0A419DAV0</accession>
<dbReference type="AlphaFoldDB" id="A0A419DAV0"/>
<dbReference type="GO" id="GO:1990904">
    <property type="term" value="C:ribonucleoprotein complex"/>
    <property type="evidence" value="ECO:0007669"/>
    <property type="project" value="UniProtKB-KW"/>
</dbReference>
<dbReference type="GO" id="GO:0005840">
    <property type="term" value="C:ribosome"/>
    <property type="evidence" value="ECO:0007669"/>
    <property type="project" value="UniProtKB-KW"/>
</dbReference>
<evidence type="ECO:0000256" key="7">
    <source>
        <dbReference type="HAMAP-Rule" id="MF_00382"/>
    </source>
</evidence>
<dbReference type="PRINTS" id="PR00062">
    <property type="entry name" value="RIBOSOMALL20"/>
</dbReference>
<dbReference type="NCBIfam" id="TIGR01032">
    <property type="entry name" value="rplT_bact"/>
    <property type="match status" value="1"/>
</dbReference>
<evidence type="ECO:0000256" key="9">
    <source>
        <dbReference type="SAM" id="MobiDB-lite"/>
    </source>
</evidence>
<dbReference type="InterPro" id="IPR049946">
    <property type="entry name" value="RIBOSOMAL_L20_CS"/>
</dbReference>
<dbReference type="PROSITE" id="PS00937">
    <property type="entry name" value="RIBOSOMAL_L20"/>
    <property type="match status" value="1"/>
</dbReference>
<dbReference type="InterPro" id="IPR005813">
    <property type="entry name" value="Ribosomal_bL20"/>
</dbReference>
<evidence type="ECO:0000313" key="10">
    <source>
        <dbReference type="EMBL" id="RJO60198.1"/>
    </source>
</evidence>
<evidence type="ECO:0000256" key="2">
    <source>
        <dbReference type="ARBA" id="ARBA00022730"/>
    </source>
</evidence>
<comment type="function">
    <text evidence="7 8">Binds directly to 23S ribosomal RNA and is necessary for the in vitro assembly process of the 50S ribosomal subunit. It is not involved in the protein synthesizing functions of that subunit.</text>
</comment>
<dbReference type="GO" id="GO:0006412">
    <property type="term" value="P:translation"/>
    <property type="evidence" value="ECO:0007669"/>
    <property type="project" value="InterPro"/>
</dbReference>
<feature type="compositionally biased region" description="Basic residues" evidence="9">
    <location>
        <begin position="1"/>
        <end position="18"/>
    </location>
</feature>
<dbReference type="CDD" id="cd07026">
    <property type="entry name" value="Ribosomal_L20"/>
    <property type="match status" value="1"/>
</dbReference>
<keyword evidence="4 7" id="KW-0689">Ribosomal protein</keyword>
<evidence type="ECO:0000256" key="3">
    <source>
        <dbReference type="ARBA" id="ARBA00022884"/>
    </source>
</evidence>
<gene>
    <name evidence="7" type="primary">rplT</name>
    <name evidence="10" type="ORF">C4544_05480</name>
</gene>
<evidence type="ECO:0000256" key="8">
    <source>
        <dbReference type="RuleBase" id="RU000560"/>
    </source>
</evidence>
<dbReference type="Gene3D" id="6.10.160.10">
    <property type="match status" value="1"/>
</dbReference>
<dbReference type="InterPro" id="IPR035566">
    <property type="entry name" value="Ribosomal_protein_bL20_C"/>
</dbReference>
<reference evidence="10 11" key="1">
    <citation type="journal article" date="2017" name="ISME J.">
        <title>Energy and carbon metabolisms in a deep terrestrial subsurface fluid microbial community.</title>
        <authorList>
            <person name="Momper L."/>
            <person name="Jungbluth S.P."/>
            <person name="Lee M.D."/>
            <person name="Amend J.P."/>
        </authorList>
    </citation>
    <scope>NUCLEOTIDE SEQUENCE [LARGE SCALE GENOMIC DNA]</scope>
    <source>
        <strain evidence="10">SURF_29</strain>
    </source>
</reference>
<keyword evidence="2 7" id="KW-0699">rRNA-binding</keyword>
<dbReference type="FunFam" id="1.10.1900.20:FF:000001">
    <property type="entry name" value="50S ribosomal protein L20"/>
    <property type="match status" value="1"/>
</dbReference>
<evidence type="ECO:0000256" key="1">
    <source>
        <dbReference type="ARBA" id="ARBA00007698"/>
    </source>
</evidence>
<keyword evidence="3 7" id="KW-0694">RNA-binding</keyword>
<evidence type="ECO:0000256" key="6">
    <source>
        <dbReference type="ARBA" id="ARBA00035172"/>
    </source>
</evidence>
<organism evidence="10 11">
    <name type="scientific">candidate division WS5 bacterium</name>
    <dbReference type="NCBI Taxonomy" id="2093353"/>
    <lineage>
        <taxon>Bacteria</taxon>
        <taxon>candidate division WS5</taxon>
    </lineage>
</organism>
<feature type="region of interest" description="Disordered" evidence="9">
    <location>
        <begin position="1"/>
        <end position="23"/>
    </location>
</feature>
<dbReference type="SUPFAM" id="SSF74731">
    <property type="entry name" value="Ribosomal protein L20"/>
    <property type="match status" value="1"/>
</dbReference>